<dbReference type="GO" id="GO:0016301">
    <property type="term" value="F:kinase activity"/>
    <property type="evidence" value="ECO:0007669"/>
    <property type="project" value="UniProtKB-KW"/>
</dbReference>
<evidence type="ECO:0000313" key="3">
    <source>
        <dbReference type="Proteomes" id="UP000587527"/>
    </source>
</evidence>
<dbReference type="PANTHER" id="PTHR43190:SF3">
    <property type="entry name" value="N-ACETYL-D-GLUCOSAMINE KINASE"/>
    <property type="match status" value="1"/>
</dbReference>
<evidence type="ECO:0000313" key="2">
    <source>
        <dbReference type="EMBL" id="MBB5869126.1"/>
    </source>
</evidence>
<evidence type="ECO:0000259" key="1">
    <source>
        <dbReference type="Pfam" id="PF01869"/>
    </source>
</evidence>
<dbReference type="EMBL" id="JACHMN010000002">
    <property type="protein sequence ID" value="MBB5869126.1"/>
    <property type="molecule type" value="Genomic_DNA"/>
</dbReference>
<dbReference type="Pfam" id="PF01869">
    <property type="entry name" value="BcrAD_BadFG"/>
    <property type="match status" value="1"/>
</dbReference>
<organism evidence="2 3">
    <name type="scientific">Allocatelliglobosispora scoriae</name>
    <dbReference type="NCBI Taxonomy" id="643052"/>
    <lineage>
        <taxon>Bacteria</taxon>
        <taxon>Bacillati</taxon>
        <taxon>Actinomycetota</taxon>
        <taxon>Actinomycetes</taxon>
        <taxon>Micromonosporales</taxon>
        <taxon>Micromonosporaceae</taxon>
        <taxon>Allocatelliglobosispora</taxon>
    </lineage>
</organism>
<gene>
    <name evidence="2" type="ORF">F4553_002505</name>
</gene>
<name>A0A841BP92_9ACTN</name>
<dbReference type="AlphaFoldDB" id="A0A841BP92"/>
<dbReference type="Gene3D" id="3.30.420.40">
    <property type="match status" value="2"/>
</dbReference>
<dbReference type="PANTHER" id="PTHR43190">
    <property type="entry name" value="N-ACETYL-D-GLUCOSAMINE KINASE"/>
    <property type="match status" value="1"/>
</dbReference>
<protein>
    <submittedName>
        <fullName evidence="2">N-acetylglucosamine kinase-like BadF-type ATPase</fullName>
    </submittedName>
</protein>
<dbReference type="InterPro" id="IPR043129">
    <property type="entry name" value="ATPase_NBD"/>
</dbReference>
<reference evidence="2 3" key="1">
    <citation type="submission" date="2020-08" db="EMBL/GenBank/DDBJ databases">
        <title>Sequencing the genomes of 1000 actinobacteria strains.</title>
        <authorList>
            <person name="Klenk H.-P."/>
        </authorList>
    </citation>
    <scope>NUCLEOTIDE SEQUENCE [LARGE SCALE GENOMIC DNA]</scope>
    <source>
        <strain evidence="2 3">DSM 45362</strain>
    </source>
</reference>
<sequence>MQDLVLGLDVGGTASRALVTTLDGTPVGSGVAGAGNPVGVPVEVACAEVSTALAAALRGLDPARIVAGVLGIAGTSRFGDPAVAGAFDAVWRAAGLSCPVRPIGDVVVAYAAGTDEVTGTVLISGTGAIAARISGETMLSSADGMGWLLGDLGSGFWLGRTAATAVARELHAGRDGALVRALLSVLPGGSADAFVTAVHERPPRDLAKLAPLVLGAVADDPIAARIADEAADHLVATAAEVWHPGDPVVLAGSVLTGGPVLRDRVRERLADRRPGVVVPIAEAGTVGAARLAARGVLAD</sequence>
<keyword evidence="3" id="KW-1185">Reference proteome</keyword>
<dbReference type="InterPro" id="IPR002731">
    <property type="entry name" value="ATPase_BadF"/>
</dbReference>
<dbReference type="InterPro" id="IPR052519">
    <property type="entry name" value="Euk-type_GlcNAc_Kinase"/>
</dbReference>
<comment type="caution">
    <text evidence="2">The sequence shown here is derived from an EMBL/GenBank/DDBJ whole genome shotgun (WGS) entry which is preliminary data.</text>
</comment>
<keyword evidence="2" id="KW-0808">Transferase</keyword>
<accession>A0A841BP92</accession>
<keyword evidence="2" id="KW-0418">Kinase</keyword>
<feature type="domain" description="ATPase BadF/BadG/BcrA/BcrD type" evidence="1">
    <location>
        <begin position="6"/>
        <end position="292"/>
    </location>
</feature>
<dbReference type="SUPFAM" id="SSF53067">
    <property type="entry name" value="Actin-like ATPase domain"/>
    <property type="match status" value="2"/>
</dbReference>
<proteinExistence type="predicted"/>
<dbReference type="Proteomes" id="UP000587527">
    <property type="component" value="Unassembled WGS sequence"/>
</dbReference>
<dbReference type="RefSeq" id="WP_184835541.1">
    <property type="nucleotide sequence ID" value="NZ_JACHMN010000002.1"/>
</dbReference>